<evidence type="ECO:0000313" key="6">
    <source>
        <dbReference type="Proteomes" id="UP000187891"/>
    </source>
</evidence>
<name>A0A1R3TYH1_9HYPH</name>
<dbReference type="Gene3D" id="3.40.190.10">
    <property type="entry name" value="Periplasmic binding protein-like II"/>
    <property type="match status" value="1"/>
</dbReference>
<protein>
    <submittedName>
        <fullName evidence="5">Putative ABC transporter-binding protein</fullName>
    </submittedName>
</protein>
<keyword evidence="3" id="KW-0574">Periplasm</keyword>
<organism evidence="5 6">
    <name type="scientific">Agrobacterium rosae</name>
    <dbReference type="NCBI Taxonomy" id="1972867"/>
    <lineage>
        <taxon>Bacteria</taxon>
        <taxon>Pseudomonadati</taxon>
        <taxon>Pseudomonadota</taxon>
        <taxon>Alphaproteobacteria</taxon>
        <taxon>Hyphomicrobiales</taxon>
        <taxon>Rhizobiaceae</taxon>
        <taxon>Rhizobium/Agrobacterium group</taxon>
        <taxon>Agrobacterium</taxon>
    </lineage>
</organism>
<dbReference type="InterPro" id="IPR006059">
    <property type="entry name" value="SBP"/>
</dbReference>
<gene>
    <name evidence="5" type="ORF">DSM25559_3886</name>
</gene>
<feature type="signal peptide" evidence="4">
    <location>
        <begin position="1"/>
        <end position="23"/>
    </location>
</feature>
<comment type="subcellular location">
    <subcellularLocation>
        <location evidence="1">Periplasm</location>
    </subcellularLocation>
</comment>
<sequence>MIKFKTTLMASVLALCAATAANAADLTVWGLQAFNKDADALIGQMAKDFGKAKGIDVQYVVVPANVLTERLASAFEGKAAPDAFMQLGQNSQYYAQSGLTKPVDDILASMRARDGGVYESMVPQAIYEGHAHSVPIEIDLVPMFARKDLIAETGLPVPETWEDLRKVSRAIIKKNPQYVGLGIPLSNANDAESQLRMLFWSFGGAMFSEDSKSVTWNSPETVAAYQFIKDMYEEGTITRNVVTWDDGGNNTAYQTGRAAFIMNPPSVYSWMVENDKKLLENSVLINIPKGPGEKGRSATLLGSFSWLVSSQTKQEALAKEWIQYFFQSENYEKLIQTTGGRWYPIFPALAKSMPLFKDNPSFANFDKLATDGLTIGFKGAPTPLASQVYTAKILSSSVQQMIVDGKSPQDAAAWAQAEVEKLASAKK</sequence>
<evidence type="ECO:0000256" key="2">
    <source>
        <dbReference type="ARBA" id="ARBA00008520"/>
    </source>
</evidence>
<dbReference type="GO" id="GO:0042597">
    <property type="term" value="C:periplasmic space"/>
    <property type="evidence" value="ECO:0007669"/>
    <property type="project" value="UniProtKB-SubCell"/>
</dbReference>
<feature type="chain" id="PRO_5012977995" evidence="4">
    <location>
        <begin position="24"/>
        <end position="427"/>
    </location>
</feature>
<dbReference type="EMBL" id="FMUE01000011">
    <property type="protein sequence ID" value="SCX32282.1"/>
    <property type="molecule type" value="Genomic_DNA"/>
</dbReference>
<keyword evidence="4" id="KW-0732">Signal</keyword>
<comment type="similarity">
    <text evidence="2">Belongs to the bacterial solute-binding protein 1 family.</text>
</comment>
<dbReference type="CDD" id="cd13585">
    <property type="entry name" value="PBP2_TMBP_like"/>
    <property type="match status" value="1"/>
</dbReference>
<dbReference type="AlphaFoldDB" id="A0A1R3TYH1"/>
<dbReference type="PANTHER" id="PTHR43649:SF12">
    <property type="entry name" value="DIACETYLCHITOBIOSE BINDING PROTEIN DASA"/>
    <property type="match status" value="1"/>
</dbReference>
<dbReference type="RefSeq" id="WP_077122038.1">
    <property type="nucleotide sequence ID" value="NZ_FMUE01000011.1"/>
</dbReference>
<accession>A0A1R3TYH1</accession>
<evidence type="ECO:0000256" key="1">
    <source>
        <dbReference type="ARBA" id="ARBA00004418"/>
    </source>
</evidence>
<evidence type="ECO:0000313" key="5">
    <source>
        <dbReference type="EMBL" id="SCX32282.1"/>
    </source>
</evidence>
<dbReference type="InterPro" id="IPR050490">
    <property type="entry name" value="Bact_solute-bd_prot1"/>
</dbReference>
<evidence type="ECO:0000256" key="3">
    <source>
        <dbReference type="ARBA" id="ARBA00022764"/>
    </source>
</evidence>
<reference evidence="6" key="1">
    <citation type="submission" date="2016-10" db="EMBL/GenBank/DDBJ databases">
        <authorList>
            <person name="Wibberg D."/>
        </authorList>
    </citation>
    <scope>NUCLEOTIDE SEQUENCE [LARGE SCALE GENOMIC DNA]</scope>
</reference>
<dbReference type="Proteomes" id="UP000187891">
    <property type="component" value="Unassembled WGS sequence"/>
</dbReference>
<proteinExistence type="inferred from homology"/>
<dbReference type="STRING" id="1907666.DSM25559_3886"/>
<dbReference type="Pfam" id="PF13416">
    <property type="entry name" value="SBP_bac_8"/>
    <property type="match status" value="1"/>
</dbReference>
<evidence type="ECO:0000256" key="4">
    <source>
        <dbReference type="SAM" id="SignalP"/>
    </source>
</evidence>
<dbReference type="SUPFAM" id="SSF53850">
    <property type="entry name" value="Periplasmic binding protein-like II"/>
    <property type="match status" value="1"/>
</dbReference>
<dbReference type="PANTHER" id="PTHR43649">
    <property type="entry name" value="ARABINOSE-BINDING PROTEIN-RELATED"/>
    <property type="match status" value="1"/>
</dbReference>